<dbReference type="InParanoid" id="A0A286ZZ76"/>
<reference evidence="14" key="1">
    <citation type="submission" date="2009-11" db="EMBL/GenBank/DDBJ databases">
        <authorList>
            <consortium name="Porcine genome sequencing project"/>
        </authorList>
    </citation>
    <scope>NUCLEOTIDE SEQUENCE [LARGE SCALE GENOMIC DNA]</scope>
    <source>
        <strain evidence="14">Duroc</strain>
    </source>
</reference>
<evidence type="ECO:0000256" key="11">
    <source>
        <dbReference type="SAM" id="MobiDB-lite"/>
    </source>
</evidence>
<dbReference type="GO" id="GO:0006046">
    <property type="term" value="P:N-acetylglucosamine catabolic process"/>
    <property type="evidence" value="ECO:0000318"/>
    <property type="project" value="GO_Central"/>
</dbReference>
<dbReference type="GO" id="GO:0019262">
    <property type="term" value="P:N-acetylneuraminate catabolic process"/>
    <property type="evidence" value="ECO:0007669"/>
    <property type="project" value="UniProtKB-UniPathway"/>
</dbReference>
<evidence type="ECO:0000256" key="5">
    <source>
        <dbReference type="ARBA" id="ARBA00018029"/>
    </source>
</evidence>
<dbReference type="GO" id="GO:0106279">
    <property type="term" value="P:negative regulation of UDP-N-acetylglucosamine biosynthetic process"/>
    <property type="evidence" value="ECO:0007669"/>
    <property type="project" value="Ensembl"/>
</dbReference>
<name>A0A286ZZ76_PIG</name>
<dbReference type="PANTHER" id="PTHR11113">
    <property type="entry name" value="N-ACETYLGLUCOSAMINE-6-PHOSPHATE DEACETYLASE"/>
    <property type="match status" value="1"/>
</dbReference>
<dbReference type="GO" id="GO:0008448">
    <property type="term" value="F:N-acetylglucosamine-6-phosphate deacetylase activity"/>
    <property type="evidence" value="ECO:0000318"/>
    <property type="project" value="GO_Central"/>
</dbReference>
<evidence type="ECO:0000256" key="6">
    <source>
        <dbReference type="ARBA" id="ARBA00022723"/>
    </source>
</evidence>
<evidence type="ECO:0000256" key="7">
    <source>
        <dbReference type="ARBA" id="ARBA00022801"/>
    </source>
</evidence>
<accession>A0A286ZZ76</accession>
<dbReference type="PANTHER" id="PTHR11113:SF14">
    <property type="entry name" value="N-ACETYLGLUCOSAMINE-6-PHOSPHATE DEACETYLASE"/>
    <property type="match status" value="1"/>
</dbReference>
<comment type="catalytic activity">
    <reaction evidence="10">
        <text>N-acetyl-D-glucosamine 6-phosphate + H2O = D-glucosamine 6-phosphate + acetate</text>
        <dbReference type="Rhea" id="RHEA:22936"/>
        <dbReference type="ChEBI" id="CHEBI:15377"/>
        <dbReference type="ChEBI" id="CHEBI:30089"/>
        <dbReference type="ChEBI" id="CHEBI:57513"/>
        <dbReference type="ChEBI" id="CHEBI:58725"/>
        <dbReference type="EC" id="3.5.1.25"/>
    </reaction>
</comment>
<reference evidence="13" key="4">
    <citation type="submission" date="2025-09" db="UniProtKB">
        <authorList>
            <consortium name="Ensembl"/>
        </authorList>
    </citation>
    <scope>IDENTIFICATION</scope>
</reference>
<evidence type="ECO:0000313" key="13">
    <source>
        <dbReference type="Ensembl" id="ENSSSCP00000037010.2"/>
    </source>
</evidence>
<dbReference type="Bgee" id="ENSSSCG00000008057">
    <property type="expression patterns" value="Expressed in blood and 45 other cell types or tissues"/>
</dbReference>
<keyword evidence="16" id="KW-1267">Proteomics identification</keyword>
<evidence type="ECO:0000259" key="12">
    <source>
        <dbReference type="Pfam" id="PF01979"/>
    </source>
</evidence>
<dbReference type="InterPro" id="IPR032466">
    <property type="entry name" value="Metal_Hydrolase"/>
</dbReference>
<dbReference type="InterPro" id="IPR011059">
    <property type="entry name" value="Metal-dep_hydrolase_composite"/>
</dbReference>
<comment type="pathway">
    <text evidence="2">Amino-sugar metabolism; N-acetylneuraminate degradation.</text>
</comment>
<feature type="region of interest" description="Disordered" evidence="11">
    <location>
        <begin position="269"/>
        <end position="295"/>
    </location>
</feature>
<sequence>MEPPSCRPAARGPPGPGAELCPIKFSDVTGRLCVWLARRDWGGVGPPAKRAAASLRSRRARRSRGRAGHVGALRQLRVTWARPRCGAGTVGAGSGAFRSAGLRMRGGQGAARAPVLQFTNCRILRGGALLREDLWVRGGRVLDPEKLFFEERRVADEQRDCGGCILAPGFIDVQINGGFGVDFSQATEDVGSGVALVARRILSHGVTSFCPTLVTSPPEVYHKVLPQIPVKSGGPHGAGVLGEWLTPLPALLWEAPWGPVGSPSPIQVPNGGGRGGHEGPGWGVQGGGPAGTIPSPPPGVHLEGPFISREKRGAHPEAHLRSFEANAFQDVLATYGSLDNVRIVTLAPELGRSHEVIRALTALGICVSLGHSVADLGTAEEAVQSGATFITHLFNAMLPFHHRDPGIVGLLTSDQLPPGRHIFYGLIADGMHTNPAALRIAHRAHPKGLVLVTDAVPALGLGNGRHTLGQQEVEVNGLTAYVAGTKTLSGSIAPMDACVRHFLRATGCGVESALEAASLHPARLLGLEKHKGTLDFGADADFVVLDDSLHVRATYILGELVWQAEVARQ</sequence>
<dbReference type="AlphaFoldDB" id="A0A286ZZ76"/>
<dbReference type="SMR" id="A0A286ZZ76"/>
<gene>
    <name evidence="13 15" type="primary">AMDHD2</name>
</gene>
<feature type="domain" description="Amidohydrolase-related" evidence="12">
    <location>
        <begin position="350"/>
        <end position="560"/>
    </location>
</feature>
<evidence type="ECO:0007829" key="16">
    <source>
        <dbReference type="PeptideAtlas" id="A0A286ZZ76"/>
    </source>
</evidence>
<dbReference type="CDD" id="cd00854">
    <property type="entry name" value="NagA"/>
    <property type="match status" value="1"/>
</dbReference>
<evidence type="ECO:0000313" key="14">
    <source>
        <dbReference type="Proteomes" id="UP000008227"/>
    </source>
</evidence>
<protein>
    <recommendedName>
        <fullName evidence="5">N-acetylglucosamine-6-phosphate deacetylase</fullName>
        <ecNumber evidence="4">3.5.1.25</ecNumber>
    </recommendedName>
    <alternativeName>
        <fullName evidence="9">Amidohydrolase domain-containing protein 2</fullName>
    </alternativeName>
</protein>
<keyword evidence="8" id="KW-0119">Carbohydrate metabolism</keyword>
<dbReference type="FunCoup" id="A0A286ZZ76">
    <property type="interactions" value="247"/>
</dbReference>
<feature type="compositionally biased region" description="Gly residues" evidence="11">
    <location>
        <begin position="270"/>
        <end position="290"/>
    </location>
</feature>
<proteinExistence type="evidence at protein level"/>
<dbReference type="InterPro" id="IPR006680">
    <property type="entry name" value="Amidohydro-rel"/>
</dbReference>
<dbReference type="SUPFAM" id="SSF51556">
    <property type="entry name" value="Metallo-dependent hydrolases"/>
    <property type="match status" value="2"/>
</dbReference>
<organism evidence="13 14">
    <name type="scientific">Sus scrofa</name>
    <name type="common">Pig</name>
    <dbReference type="NCBI Taxonomy" id="9823"/>
    <lineage>
        <taxon>Eukaryota</taxon>
        <taxon>Metazoa</taxon>
        <taxon>Chordata</taxon>
        <taxon>Craniata</taxon>
        <taxon>Vertebrata</taxon>
        <taxon>Euteleostomi</taxon>
        <taxon>Mammalia</taxon>
        <taxon>Eutheria</taxon>
        <taxon>Laurasiatheria</taxon>
        <taxon>Artiodactyla</taxon>
        <taxon>Suina</taxon>
        <taxon>Suidae</taxon>
        <taxon>Sus</taxon>
    </lineage>
</organism>
<dbReference type="Proteomes" id="UP000008227">
    <property type="component" value="Chromosome 3"/>
</dbReference>
<dbReference type="InterPro" id="IPR003764">
    <property type="entry name" value="GlcNAc_6-P_deAcase"/>
</dbReference>
<keyword evidence="14" id="KW-1185">Reference proteome</keyword>
<evidence type="ECO:0000256" key="3">
    <source>
        <dbReference type="ARBA" id="ARBA00010716"/>
    </source>
</evidence>
<dbReference type="GeneTree" id="ENSGT00390000012605"/>
<dbReference type="ExpressionAtlas" id="A0A286ZZ76">
    <property type="expression patterns" value="baseline and differential"/>
</dbReference>
<dbReference type="Pfam" id="PF01979">
    <property type="entry name" value="Amidohydro_1"/>
    <property type="match status" value="1"/>
</dbReference>
<comment type="cofactor">
    <cofactor evidence="1">
        <name>a divalent metal cation</name>
        <dbReference type="ChEBI" id="CHEBI:60240"/>
    </cofactor>
</comment>
<comment type="similarity">
    <text evidence="3">Belongs to the metallo-dependent hydrolases superfamily. NagA family.</text>
</comment>
<evidence type="ECO:0000313" key="15">
    <source>
        <dbReference type="VGNC" id="VGNC:98864"/>
    </source>
</evidence>
<keyword evidence="7" id="KW-0378">Hydrolase</keyword>
<evidence type="ECO:0000256" key="9">
    <source>
        <dbReference type="ARBA" id="ARBA00030976"/>
    </source>
</evidence>
<dbReference type="UniPathway" id="UPA00629"/>
<dbReference type="SUPFAM" id="SSF51338">
    <property type="entry name" value="Composite domain of metallo-dependent hydrolases"/>
    <property type="match status" value="1"/>
</dbReference>
<evidence type="ECO:0000256" key="4">
    <source>
        <dbReference type="ARBA" id="ARBA00011899"/>
    </source>
</evidence>
<dbReference type="VGNC" id="VGNC:98864">
    <property type="gene designation" value="AMDHD2"/>
</dbReference>
<dbReference type="EC" id="3.5.1.25" evidence="4"/>
<evidence type="ECO:0000256" key="10">
    <source>
        <dbReference type="ARBA" id="ARBA00047647"/>
    </source>
</evidence>
<reference evidence="13" key="2">
    <citation type="journal article" date="2020" name="Gigascience">
        <title>An improved pig reference genome sequence to enable pig genetics and genomics research.</title>
        <authorList>
            <person name="Warr A."/>
            <person name="Affara N."/>
            <person name="Aken B."/>
            <person name="Beiki H."/>
            <person name="Bickhart D.M."/>
            <person name="Billis K."/>
            <person name="Chow W."/>
            <person name="Eory L."/>
            <person name="Finlayson H.A."/>
            <person name="Flicek P."/>
            <person name="Giron C.G."/>
            <person name="Griffin D.K."/>
            <person name="Hall R."/>
            <person name="Hannum G."/>
            <person name="Hourlier T."/>
            <person name="Howe K."/>
            <person name="Hume D.A."/>
            <person name="Izuogu O."/>
            <person name="Kim K."/>
            <person name="Koren S."/>
            <person name="Liu H."/>
            <person name="Manchanda N."/>
            <person name="Martin F.J."/>
            <person name="Nonneman D.J."/>
            <person name="O'Connor R.E."/>
            <person name="Phillippy A.M."/>
            <person name="Rohrer G.A."/>
            <person name="Rosen B.D."/>
            <person name="Rund L.A."/>
            <person name="Sargent C.A."/>
            <person name="Schook L.B."/>
            <person name="Schroeder S.G."/>
            <person name="Schwartz A.S."/>
            <person name="Skinner B.M."/>
            <person name="Talbot R."/>
            <person name="Tseng E."/>
            <person name="Tuggle C.K."/>
            <person name="Watson M."/>
            <person name="Smith T.P.L."/>
            <person name="Archibald A.L."/>
        </authorList>
    </citation>
    <scope>NUCLEOTIDE SEQUENCE [LARGE SCALE GENOMIC DNA]</scope>
    <source>
        <strain evidence="13">Duroc</strain>
    </source>
</reference>
<reference evidence="13" key="3">
    <citation type="submission" date="2025-08" db="UniProtKB">
        <authorList>
            <consortium name="Ensembl"/>
        </authorList>
    </citation>
    <scope>IDENTIFICATION</scope>
</reference>
<dbReference type="Gene3D" id="3.20.20.140">
    <property type="entry name" value="Metal-dependent hydrolases"/>
    <property type="match status" value="2"/>
</dbReference>
<dbReference type="Reactome" id="R-SSC-446210">
    <property type="pathway name" value="Synthesis of UDP-N-acetyl-glucosamine"/>
</dbReference>
<evidence type="ECO:0000256" key="2">
    <source>
        <dbReference type="ARBA" id="ARBA00004878"/>
    </source>
</evidence>
<dbReference type="Ensembl" id="ENSSSCT00000065888.3">
    <property type="protein sequence ID" value="ENSSSCP00000037010.2"/>
    <property type="gene ID" value="ENSSSCG00000008057.5"/>
</dbReference>
<evidence type="ECO:0000256" key="8">
    <source>
        <dbReference type="ARBA" id="ARBA00023277"/>
    </source>
</evidence>
<dbReference type="STRING" id="9823.ENSSSCP00000037010"/>
<dbReference type="GO" id="GO:0046872">
    <property type="term" value="F:metal ion binding"/>
    <property type="evidence" value="ECO:0007669"/>
    <property type="project" value="UniProtKB-KW"/>
</dbReference>
<evidence type="ECO:0000256" key="1">
    <source>
        <dbReference type="ARBA" id="ARBA00001968"/>
    </source>
</evidence>
<keyword evidence="6" id="KW-0479">Metal-binding</keyword>
<dbReference type="FunFam" id="3.20.20.140:FF:000023">
    <property type="entry name" value="N-acetylglucosamine-6-phosphate deacetylase"/>
    <property type="match status" value="1"/>
</dbReference>